<sequence length="496" mass="52562">MTEILLNSGLILLFICISGVFAAAEMSLVSLRESQVRQLQHRSRRGPLIARLTAEPNRFLSAVQIGVTLAGFLSAAFGGATLAVHLGPQLQKLGLGEGLASTLALILITALISYVSIVLGELTAKRLALQRTEAFATALAPLVDFIARIGRPVIWLLGVSTNGVVRLLGGDPSASRQEVTDEEIRAMVGASQTLGVEERQIVEDVFDAGQRNLREVMIPRTEVDFLPGSMPAYKAASQVLAAPHSRYPVIGDSADDVIGFVHVRDLLDPEISTRSTPVADLARPVIMLPDTVRVLRALTEMRRVSAHLTIVLDEYGGTAGIVTMEDVVEELVGDITDEYDEVPDARPALDGARDFDGLLTLEEFEDRTGFRLPEGPYDTLAGFLVARMGHIPTAGERVVAVVERADVDGEELEERPAAALALTVAELDGRRVSVIRVQAAEPVPTEALDPAGTAGGPTAVAPAAAAAGATGESAGATVVGPGHPTSDHRLTRRTRG</sequence>
<feature type="transmembrane region" description="Helical" evidence="12">
    <location>
        <begin position="59"/>
        <end position="86"/>
    </location>
</feature>
<gene>
    <name evidence="15" type="ORF">FHX74_000856</name>
</gene>
<feature type="transmembrane region" description="Helical" evidence="12">
    <location>
        <begin position="98"/>
        <end position="119"/>
    </location>
</feature>
<name>A0A7W3IQA5_9ACTN</name>
<evidence type="ECO:0000256" key="9">
    <source>
        <dbReference type="PROSITE-ProRule" id="PRU00703"/>
    </source>
</evidence>
<dbReference type="InterPro" id="IPR000644">
    <property type="entry name" value="CBS_dom"/>
</dbReference>
<feature type="domain" description="CBS" evidence="13">
    <location>
        <begin position="281"/>
        <end position="338"/>
    </location>
</feature>
<dbReference type="InterPro" id="IPR051676">
    <property type="entry name" value="UPF0053_domain"/>
</dbReference>
<dbReference type="InterPro" id="IPR044751">
    <property type="entry name" value="Ion_transp-like_CBS"/>
</dbReference>
<dbReference type="Pfam" id="PF03471">
    <property type="entry name" value="CorC_HlyC"/>
    <property type="match status" value="1"/>
</dbReference>
<dbReference type="GO" id="GO:0050660">
    <property type="term" value="F:flavin adenine dinucleotide binding"/>
    <property type="evidence" value="ECO:0007669"/>
    <property type="project" value="InterPro"/>
</dbReference>
<evidence type="ECO:0000256" key="6">
    <source>
        <dbReference type="ARBA" id="ARBA00022989"/>
    </source>
</evidence>
<reference evidence="15 16" key="1">
    <citation type="submission" date="2020-07" db="EMBL/GenBank/DDBJ databases">
        <title>Sequencing the genomes of 1000 actinobacteria strains.</title>
        <authorList>
            <person name="Klenk H.-P."/>
        </authorList>
    </citation>
    <scope>NUCLEOTIDE SEQUENCE [LARGE SCALE GENOMIC DNA]</scope>
    <source>
        <strain evidence="15 16">DSM 100723</strain>
    </source>
</reference>
<dbReference type="InterPro" id="IPR036318">
    <property type="entry name" value="FAD-bd_PCMH-like_sf"/>
</dbReference>
<feature type="domain" description="CBS" evidence="13">
    <location>
        <begin position="217"/>
        <end position="278"/>
    </location>
</feature>
<keyword evidence="5" id="KW-0677">Repeat</keyword>
<evidence type="ECO:0000259" key="14">
    <source>
        <dbReference type="PROSITE" id="PS51846"/>
    </source>
</evidence>
<dbReference type="Gene3D" id="3.30.465.10">
    <property type="match status" value="1"/>
</dbReference>
<feature type="transmembrane region" description="Helical" evidence="12">
    <location>
        <begin position="6"/>
        <end position="31"/>
    </location>
</feature>
<dbReference type="Proteomes" id="UP000523079">
    <property type="component" value="Unassembled WGS sequence"/>
</dbReference>
<dbReference type="CDD" id="cd04590">
    <property type="entry name" value="CBS_pair_CorC_HlyC_assoc"/>
    <property type="match status" value="1"/>
</dbReference>
<accession>A0A7W3IQA5</accession>
<feature type="domain" description="CNNM transmembrane" evidence="14">
    <location>
        <begin position="1"/>
        <end position="205"/>
    </location>
</feature>
<evidence type="ECO:0000256" key="1">
    <source>
        <dbReference type="ARBA" id="ARBA00004651"/>
    </source>
</evidence>
<evidence type="ECO:0000256" key="3">
    <source>
        <dbReference type="ARBA" id="ARBA00022475"/>
    </source>
</evidence>
<dbReference type="SUPFAM" id="SSF54631">
    <property type="entry name" value="CBS-domain pair"/>
    <property type="match status" value="1"/>
</dbReference>
<proteinExistence type="inferred from homology"/>
<evidence type="ECO:0000256" key="10">
    <source>
        <dbReference type="PROSITE-ProRule" id="PRU01193"/>
    </source>
</evidence>
<evidence type="ECO:0000256" key="2">
    <source>
        <dbReference type="ARBA" id="ARBA00006337"/>
    </source>
</evidence>
<dbReference type="PANTHER" id="PTHR43099:SF5">
    <property type="entry name" value="HLYC_CORC FAMILY TRANSPORTER"/>
    <property type="match status" value="1"/>
</dbReference>
<dbReference type="FunFam" id="3.10.580.10:FF:000002">
    <property type="entry name" value="Magnesium/cobalt efflux protein CorC"/>
    <property type="match status" value="1"/>
</dbReference>
<protein>
    <submittedName>
        <fullName evidence="15">Putative hemolysin</fullName>
    </submittedName>
</protein>
<evidence type="ECO:0000259" key="13">
    <source>
        <dbReference type="PROSITE" id="PS51371"/>
    </source>
</evidence>
<dbReference type="PROSITE" id="PS51846">
    <property type="entry name" value="CNNM"/>
    <property type="match status" value="1"/>
</dbReference>
<evidence type="ECO:0000256" key="4">
    <source>
        <dbReference type="ARBA" id="ARBA00022692"/>
    </source>
</evidence>
<evidence type="ECO:0000256" key="5">
    <source>
        <dbReference type="ARBA" id="ARBA00022737"/>
    </source>
</evidence>
<dbReference type="EMBL" id="JACGWT010000001">
    <property type="protein sequence ID" value="MBA8793262.1"/>
    <property type="molecule type" value="Genomic_DNA"/>
</dbReference>
<dbReference type="Gene3D" id="3.10.580.10">
    <property type="entry name" value="CBS-domain"/>
    <property type="match status" value="1"/>
</dbReference>
<dbReference type="GO" id="GO:0005886">
    <property type="term" value="C:plasma membrane"/>
    <property type="evidence" value="ECO:0007669"/>
    <property type="project" value="UniProtKB-SubCell"/>
</dbReference>
<keyword evidence="16" id="KW-1185">Reference proteome</keyword>
<keyword evidence="4 10" id="KW-0812">Transmembrane</keyword>
<dbReference type="AlphaFoldDB" id="A0A7W3IQA5"/>
<dbReference type="PROSITE" id="PS51371">
    <property type="entry name" value="CBS"/>
    <property type="match status" value="2"/>
</dbReference>
<comment type="similarity">
    <text evidence="2">Belongs to the UPF0053 family.</text>
</comment>
<dbReference type="Pfam" id="PF00571">
    <property type="entry name" value="CBS"/>
    <property type="match status" value="2"/>
</dbReference>
<keyword evidence="3" id="KW-1003">Cell membrane</keyword>
<evidence type="ECO:0000256" key="7">
    <source>
        <dbReference type="ARBA" id="ARBA00023122"/>
    </source>
</evidence>
<evidence type="ECO:0000313" key="15">
    <source>
        <dbReference type="EMBL" id="MBA8793262.1"/>
    </source>
</evidence>
<evidence type="ECO:0000256" key="8">
    <source>
        <dbReference type="ARBA" id="ARBA00023136"/>
    </source>
</evidence>
<evidence type="ECO:0000256" key="11">
    <source>
        <dbReference type="SAM" id="MobiDB-lite"/>
    </source>
</evidence>
<dbReference type="InterPro" id="IPR005170">
    <property type="entry name" value="Transptr-assoc_dom"/>
</dbReference>
<keyword evidence="7 9" id="KW-0129">CBS domain</keyword>
<dbReference type="Pfam" id="PF01595">
    <property type="entry name" value="CNNM"/>
    <property type="match status" value="1"/>
</dbReference>
<organism evidence="15 16">
    <name type="scientific">Microlunatus kandeliicorticis</name>
    <dbReference type="NCBI Taxonomy" id="1759536"/>
    <lineage>
        <taxon>Bacteria</taxon>
        <taxon>Bacillati</taxon>
        <taxon>Actinomycetota</taxon>
        <taxon>Actinomycetes</taxon>
        <taxon>Propionibacteriales</taxon>
        <taxon>Propionibacteriaceae</taxon>
        <taxon>Microlunatus</taxon>
    </lineage>
</organism>
<dbReference type="InterPro" id="IPR046342">
    <property type="entry name" value="CBS_dom_sf"/>
</dbReference>
<dbReference type="SMART" id="SM01091">
    <property type="entry name" value="CorC_HlyC"/>
    <property type="match status" value="1"/>
</dbReference>
<dbReference type="PANTHER" id="PTHR43099">
    <property type="entry name" value="UPF0053 PROTEIN YRKA"/>
    <property type="match status" value="1"/>
</dbReference>
<evidence type="ECO:0000313" key="16">
    <source>
        <dbReference type="Proteomes" id="UP000523079"/>
    </source>
</evidence>
<comment type="caution">
    <text evidence="15">The sequence shown here is derived from an EMBL/GenBank/DDBJ whole genome shotgun (WGS) entry which is preliminary data.</text>
</comment>
<feature type="compositionally biased region" description="Low complexity" evidence="11">
    <location>
        <begin position="450"/>
        <end position="480"/>
    </location>
</feature>
<feature type="region of interest" description="Disordered" evidence="11">
    <location>
        <begin position="446"/>
        <end position="496"/>
    </location>
</feature>
<keyword evidence="8 10" id="KW-0472">Membrane</keyword>
<keyword evidence="6 10" id="KW-1133">Transmembrane helix</keyword>
<dbReference type="InterPro" id="IPR016169">
    <property type="entry name" value="FAD-bd_PCMH_sub2"/>
</dbReference>
<evidence type="ECO:0000256" key="12">
    <source>
        <dbReference type="SAM" id="Phobius"/>
    </source>
</evidence>
<dbReference type="SUPFAM" id="SSF56176">
    <property type="entry name" value="FAD-binding/transporter-associated domain-like"/>
    <property type="match status" value="1"/>
</dbReference>
<dbReference type="InterPro" id="IPR002550">
    <property type="entry name" value="CNNM"/>
</dbReference>
<comment type="subcellular location">
    <subcellularLocation>
        <location evidence="1">Cell membrane</location>
        <topology evidence="1">Multi-pass membrane protein</topology>
    </subcellularLocation>
</comment>